<dbReference type="Pfam" id="PF03407">
    <property type="entry name" value="Nucleotid_trans"/>
    <property type="match status" value="1"/>
</dbReference>
<feature type="domain" description="Nucleotide-diphospho-sugar transferase" evidence="2">
    <location>
        <begin position="113"/>
        <end position="233"/>
    </location>
</feature>
<sequence>MRRAIGWLLAAACAAQSPENRGYLFVSNRLDEVLLAAAQLKRVDARANSTLVADAATLGELASRSKLGGAAKRLFDVVIASEELFPGTRTTDSMGFRLQKLRALRRTPYAKTLYLDSDTLACQSPQPLFDALDAYDAGGVAQHSTIVNGGVQVYRSNSKAFALYERWESMFSAVMATQRREQPILQEALKWAEANTQIKYGRLDRTFNCRGADTCSETTLKSGEKGRCVIIHGHGVAAAADADARSAPQLGVRARRQALTDAYMRPCPQLGGGHPLVVVAEAGAHGGGRRGFAEVLLERLQTLTKDNDATPCKVDRRQNRRGLDAALKKCFASKTRYAAVAVVAKLPQPPLHVRGAPVLIACVCAVSFNHGVASMAYEMRESESRDTHAIK</sequence>
<dbReference type="OrthoDB" id="10546663at2759"/>
<protein>
    <recommendedName>
        <fullName evidence="2">Nucleotide-diphospho-sugar transferase domain-containing protein</fullName>
    </recommendedName>
</protein>
<dbReference type="SUPFAM" id="SSF53448">
    <property type="entry name" value="Nucleotide-diphospho-sugar transferases"/>
    <property type="match status" value="1"/>
</dbReference>
<comment type="similarity">
    <text evidence="1">Belongs to the glycosyltransferase 77 family.</text>
</comment>
<proteinExistence type="inferred from homology"/>
<dbReference type="InterPro" id="IPR005069">
    <property type="entry name" value="Nucl-diP-sugar_transferase"/>
</dbReference>
<dbReference type="Proteomes" id="UP000789595">
    <property type="component" value="Unassembled WGS sequence"/>
</dbReference>
<evidence type="ECO:0000313" key="4">
    <source>
        <dbReference type="Proteomes" id="UP000789595"/>
    </source>
</evidence>
<organism evidence="3 4">
    <name type="scientific">Pelagomonas calceolata</name>
    <dbReference type="NCBI Taxonomy" id="35677"/>
    <lineage>
        <taxon>Eukaryota</taxon>
        <taxon>Sar</taxon>
        <taxon>Stramenopiles</taxon>
        <taxon>Ochrophyta</taxon>
        <taxon>Pelagophyceae</taxon>
        <taxon>Pelagomonadales</taxon>
        <taxon>Pelagomonadaceae</taxon>
        <taxon>Pelagomonas</taxon>
    </lineage>
</organism>
<evidence type="ECO:0000259" key="2">
    <source>
        <dbReference type="Pfam" id="PF03407"/>
    </source>
</evidence>
<evidence type="ECO:0000256" key="1">
    <source>
        <dbReference type="ARBA" id="ARBA00007033"/>
    </source>
</evidence>
<dbReference type="AlphaFoldDB" id="A0A8J2X1L1"/>
<dbReference type="Gene3D" id="3.90.550.10">
    <property type="entry name" value="Spore Coat Polysaccharide Biosynthesis Protein SpsA, Chain A"/>
    <property type="match status" value="1"/>
</dbReference>
<reference evidence="3" key="1">
    <citation type="submission" date="2021-11" db="EMBL/GenBank/DDBJ databases">
        <authorList>
            <consortium name="Genoscope - CEA"/>
            <person name="William W."/>
        </authorList>
    </citation>
    <scope>NUCLEOTIDE SEQUENCE</scope>
</reference>
<accession>A0A8J2X1L1</accession>
<gene>
    <name evidence="3" type="ORF">PECAL_5P18410</name>
</gene>
<dbReference type="EMBL" id="CAKKNE010000005">
    <property type="protein sequence ID" value="CAH0377283.1"/>
    <property type="molecule type" value="Genomic_DNA"/>
</dbReference>
<dbReference type="InterPro" id="IPR029044">
    <property type="entry name" value="Nucleotide-diphossugar_trans"/>
</dbReference>
<evidence type="ECO:0000313" key="3">
    <source>
        <dbReference type="EMBL" id="CAH0377283.1"/>
    </source>
</evidence>
<name>A0A8J2X1L1_9STRA</name>
<keyword evidence="4" id="KW-1185">Reference proteome</keyword>
<comment type="caution">
    <text evidence="3">The sequence shown here is derived from an EMBL/GenBank/DDBJ whole genome shotgun (WGS) entry which is preliminary data.</text>
</comment>